<dbReference type="PROSITE" id="PS50164">
    <property type="entry name" value="GIY_YIG"/>
    <property type="match status" value="1"/>
</dbReference>
<dbReference type="EMBL" id="ADEV01000009">
    <property type="protein sequence ID" value="EIK85263.1"/>
    <property type="molecule type" value="Genomic_DNA"/>
</dbReference>
<organism evidence="3 4">
    <name type="scientific">Gardnerella greenwoodii 00703Dmash</name>
    <dbReference type="NCBI Taxonomy" id="698960"/>
    <lineage>
        <taxon>Bacteria</taxon>
        <taxon>Bacillati</taxon>
        <taxon>Actinomycetota</taxon>
        <taxon>Actinomycetes</taxon>
        <taxon>Bifidobacteriales</taxon>
        <taxon>Bifidobacteriaceae</taxon>
        <taxon>Gardnerella</taxon>
        <taxon>Gardnerella greenwoodii</taxon>
    </lineage>
</organism>
<evidence type="ECO:0000259" key="2">
    <source>
        <dbReference type="PROSITE" id="PS50164"/>
    </source>
</evidence>
<reference evidence="3 4" key="1">
    <citation type="journal article" date="2012" name="J. Bacteriol.">
        <title>Comparative Genomic Analyses of 17 Clinical Isolates of Gardnerella vaginalis Provide Evidence of Multiple Genetically Isolated Clades Consistent with Subspeciation into Genovars.</title>
        <authorList>
            <person name="Ahmed A."/>
            <person name="Earl J."/>
            <person name="Retchless A."/>
            <person name="Hillier S."/>
            <person name="Rabe L."/>
            <person name="Cherpes T."/>
            <person name="Powell E."/>
            <person name="Janto B."/>
            <person name="Eutsey R."/>
            <person name="Hiller N.L."/>
            <person name="Boissy R."/>
            <person name="Dahlgreen M."/>
            <person name="Hall B."/>
            <person name="Costerton J."/>
            <person name="Post J.C."/>
            <person name="Hu F."/>
            <person name="Ehrlich G."/>
        </authorList>
    </citation>
    <scope>NUCLEOTIDE SEQUENCE [LARGE SCALE GENOMIC DNA]</scope>
    <source>
        <strain evidence="3 4">00703Dmash</strain>
    </source>
</reference>
<evidence type="ECO:0000313" key="4">
    <source>
        <dbReference type="Proteomes" id="UP000033074"/>
    </source>
</evidence>
<dbReference type="RefSeq" id="WP_004134992.1">
    <property type="nucleotide sequence ID" value="NZ_ADEV01000009.1"/>
</dbReference>
<dbReference type="Proteomes" id="UP000033074">
    <property type="component" value="Unassembled WGS sequence"/>
</dbReference>
<dbReference type="InterPro" id="IPR018647">
    <property type="entry name" value="SLFN_3-like_DNA/RNA_helicase"/>
</dbReference>
<dbReference type="SUPFAM" id="SSF52540">
    <property type="entry name" value="P-loop containing nucleoside triphosphate hydrolases"/>
    <property type="match status" value="1"/>
</dbReference>
<dbReference type="PATRIC" id="fig|698960.3.peg.851"/>
<gene>
    <name evidence="3" type="ORF">CGSMWGv00703Dmash_04329</name>
</gene>
<evidence type="ECO:0000256" key="1">
    <source>
        <dbReference type="SAM" id="Coils"/>
    </source>
</evidence>
<dbReference type="Pfam" id="PF09848">
    <property type="entry name" value="SLFN-g3_helicase"/>
    <property type="match status" value="1"/>
</dbReference>
<keyword evidence="1" id="KW-0175">Coiled coil</keyword>
<sequence length="730" mass="84076">MMKAIVPPKSIIVDLPYKVFKDNELERSINENLKYKRSDLDNQTIQVLNHYLLKFPTVYIVHKKEYEKYTVYVGETNNIEARTKQHLNTDTKNRDDWEKLSEGEVKQYIIANKHFNKSLTLDVENRFMQYLLSVDSIDKVNNRRPNPQGEYYPEEEFERIFSEIWVQLHDMDPVLFPEEGIIRDSALFKASPFHKLTSKQQHIEEAVIQIVNGVLKSKNKCDSDSSTLILLEGDAGTGKTVLLSDLFYKICNRLKNINNRLQQYNEDIEEENYEEEDLDYEYKQSSIIKNKKTACIIVNHKEQVNVYNQIATKLRLQKSNDELVMLPSQFINRFSEQTEQGRGIIDKPKRCCDVALIDEAHLLNTQANQAYSGSNMLSDILRRSRIVIAAFDPNQILQSNQRWNSEELEKLLGACYRDKKSSDNNTNNAEALSLNNNSISANVHRFILEKQMRMNANEDVLKWIKNFVYNGCIDTLPLCNNSETKDADSDTENKTFDFKVFDSPIRLFNAIKTKSKEKASGCNGHGLSRLVATYDWEYKSNKNNPNAVNGTWNVDLHCDSNGKWHMGLGECSDASSSELEILEQEGKVFSHPWNYQLSSQDSQKHSHSIKESKKSWAEQHHTINEIGSTFTVQGFDLNYAGVIIGPSVQYRNGKVVFCPENSRNDKATNKRHAKDLLSNKKIALDYSIDNLKNELNVLLKRGVNGLYIFAVDTELEKALLEAQRKRDSLI</sequence>
<evidence type="ECO:0000313" key="3">
    <source>
        <dbReference type="EMBL" id="EIK85263.1"/>
    </source>
</evidence>
<accession>I4M7S3</accession>
<proteinExistence type="predicted"/>
<dbReference type="Gene3D" id="3.40.50.300">
    <property type="entry name" value="P-loop containing nucleotide triphosphate hydrolases"/>
    <property type="match status" value="1"/>
</dbReference>
<dbReference type="CDD" id="cd10439">
    <property type="entry name" value="GIY-YIG_COG3410"/>
    <property type="match status" value="1"/>
</dbReference>
<name>I4M7S3_9BIFI</name>
<feature type="coiled-coil region" evidence="1">
    <location>
        <begin position="251"/>
        <end position="281"/>
    </location>
</feature>
<dbReference type="InterPro" id="IPR027417">
    <property type="entry name" value="P-loop_NTPase"/>
</dbReference>
<dbReference type="InterPro" id="IPR000305">
    <property type="entry name" value="GIY-YIG_endonuc"/>
</dbReference>
<protein>
    <recommendedName>
        <fullName evidence="2">GIY-YIG domain-containing protein</fullName>
    </recommendedName>
</protein>
<dbReference type="AlphaFoldDB" id="I4M7S3"/>
<comment type="caution">
    <text evidence="3">The sequence shown here is derived from an EMBL/GenBank/DDBJ whole genome shotgun (WGS) entry which is preliminary data.</text>
</comment>
<feature type="domain" description="GIY-YIG" evidence="2">
    <location>
        <begin position="54"/>
        <end position="143"/>
    </location>
</feature>